<name>A0A9J2PC12_ASCLU</name>
<organism evidence="2 3">
    <name type="scientific">Ascaris lumbricoides</name>
    <name type="common">Giant roundworm</name>
    <dbReference type="NCBI Taxonomy" id="6252"/>
    <lineage>
        <taxon>Eukaryota</taxon>
        <taxon>Metazoa</taxon>
        <taxon>Ecdysozoa</taxon>
        <taxon>Nematoda</taxon>
        <taxon>Chromadorea</taxon>
        <taxon>Rhabditida</taxon>
        <taxon>Spirurina</taxon>
        <taxon>Ascaridomorpha</taxon>
        <taxon>Ascaridoidea</taxon>
        <taxon>Ascarididae</taxon>
        <taxon>Ascaris</taxon>
    </lineage>
</organism>
<evidence type="ECO:0000256" key="1">
    <source>
        <dbReference type="SAM" id="MobiDB-lite"/>
    </source>
</evidence>
<protein>
    <submittedName>
        <fullName evidence="3">Uncharacterized protein</fullName>
    </submittedName>
</protein>
<dbReference type="AlphaFoldDB" id="A0A9J2PC12"/>
<feature type="compositionally biased region" description="Polar residues" evidence="1">
    <location>
        <begin position="90"/>
        <end position="99"/>
    </location>
</feature>
<evidence type="ECO:0000313" key="2">
    <source>
        <dbReference type="Proteomes" id="UP000036681"/>
    </source>
</evidence>
<evidence type="ECO:0000313" key="3">
    <source>
        <dbReference type="WBParaSite" id="ALUE_0000725601-mRNA-1"/>
    </source>
</evidence>
<accession>A0A9J2PC12</accession>
<dbReference type="WBParaSite" id="ALUE_0000725601-mRNA-1">
    <property type="protein sequence ID" value="ALUE_0000725601-mRNA-1"/>
    <property type="gene ID" value="ALUE_0000725601"/>
</dbReference>
<sequence length="131" mass="14834">MRTLKGELRARIQEIGLTGAKLQILAEDLQQELESKNKQSPSRSPTPFVSPMTKRGRGELRARIQEIGLTGAKLQFLAEDLQQKLESKNRQSPSRSPTPFMSPMTKRGRMDKKGRSSVVEARASVRQCNRW</sequence>
<proteinExistence type="predicted"/>
<dbReference type="Proteomes" id="UP000036681">
    <property type="component" value="Unplaced"/>
</dbReference>
<keyword evidence="2" id="KW-1185">Reference proteome</keyword>
<feature type="compositionally biased region" description="Polar residues" evidence="1">
    <location>
        <begin position="38"/>
        <end position="47"/>
    </location>
</feature>
<reference evidence="3" key="1">
    <citation type="submission" date="2023-03" db="UniProtKB">
        <authorList>
            <consortium name="WormBaseParasite"/>
        </authorList>
    </citation>
    <scope>IDENTIFICATION</scope>
</reference>
<feature type="region of interest" description="Disordered" evidence="1">
    <location>
        <begin position="32"/>
        <end position="55"/>
    </location>
</feature>
<feature type="region of interest" description="Disordered" evidence="1">
    <location>
        <begin position="81"/>
        <end position="131"/>
    </location>
</feature>